<dbReference type="Gene3D" id="1.10.510.10">
    <property type="entry name" value="Transferase(Phosphotransferase) domain 1"/>
    <property type="match status" value="1"/>
</dbReference>
<dbReference type="GeneID" id="92097039"/>
<dbReference type="Proteomes" id="UP001480595">
    <property type="component" value="Unassembled WGS sequence"/>
</dbReference>
<reference evidence="2 3" key="1">
    <citation type="submission" date="2023-01" db="EMBL/GenBank/DDBJ databases">
        <title>Analysis of 21 Apiospora genomes using comparative genomics revels a genus with tremendous synthesis potential of carbohydrate active enzymes and secondary metabolites.</title>
        <authorList>
            <person name="Sorensen T."/>
        </authorList>
    </citation>
    <scope>NUCLEOTIDE SEQUENCE [LARGE SCALE GENOMIC DNA]</scope>
    <source>
        <strain evidence="2 3">CBS 135458</strain>
    </source>
</reference>
<dbReference type="SUPFAM" id="SSF56112">
    <property type="entry name" value="Protein kinase-like (PK-like)"/>
    <property type="match status" value="1"/>
</dbReference>
<feature type="region of interest" description="Disordered" evidence="1">
    <location>
        <begin position="1"/>
        <end position="47"/>
    </location>
</feature>
<name>A0ABR1TD76_9PEZI</name>
<keyword evidence="3" id="KW-1185">Reference proteome</keyword>
<feature type="compositionally biased region" description="Low complexity" evidence="1">
    <location>
        <begin position="24"/>
        <end position="35"/>
    </location>
</feature>
<comment type="caution">
    <text evidence="2">The sequence shown here is derived from an EMBL/GenBank/DDBJ whole genome shotgun (WGS) entry which is preliminary data.</text>
</comment>
<evidence type="ECO:0000256" key="1">
    <source>
        <dbReference type="SAM" id="MobiDB-lite"/>
    </source>
</evidence>
<accession>A0ABR1TD76</accession>
<protein>
    <submittedName>
        <fullName evidence="2">Kinase-like domain-containing protein</fullName>
    </submittedName>
</protein>
<gene>
    <name evidence="2" type="ORF">PG994_012567</name>
</gene>
<organism evidence="2 3">
    <name type="scientific">Apiospora phragmitis</name>
    <dbReference type="NCBI Taxonomy" id="2905665"/>
    <lineage>
        <taxon>Eukaryota</taxon>
        <taxon>Fungi</taxon>
        <taxon>Dikarya</taxon>
        <taxon>Ascomycota</taxon>
        <taxon>Pezizomycotina</taxon>
        <taxon>Sordariomycetes</taxon>
        <taxon>Xylariomycetidae</taxon>
        <taxon>Amphisphaeriales</taxon>
        <taxon>Apiosporaceae</taxon>
        <taxon>Apiospora</taxon>
    </lineage>
</organism>
<evidence type="ECO:0000313" key="2">
    <source>
        <dbReference type="EMBL" id="KAK8043729.1"/>
    </source>
</evidence>
<dbReference type="InterPro" id="IPR011009">
    <property type="entry name" value="Kinase-like_dom_sf"/>
</dbReference>
<proteinExistence type="predicted"/>
<dbReference type="RefSeq" id="XP_066710124.1">
    <property type="nucleotide sequence ID" value="XM_066863976.1"/>
</dbReference>
<dbReference type="EMBL" id="JAQQWL010000012">
    <property type="protein sequence ID" value="KAK8043729.1"/>
    <property type="molecule type" value="Genomic_DNA"/>
</dbReference>
<sequence>MSVDTAGDQTSDLIPYNAPGMITPPASSPNKSGSSKKSEVSSTQAEDRLSDVQTYFANTGLKYRRAIATGNHGGTLLFDQFGGADGTTLEKIVVVKYALDTEEDASTNNDEDLANEMAWLERFVHAQHIIQLTPEYRRLWHEEQEGGGAGSLLKRPVIVMEYMEHGTLHQMKHRFRHAGLRIPDRMVWHFAFCWLNVLIADVIPSDEEHDLIPLLKLIDFGRGVELDSNEVYLDTTWGDKNRDFFQSPRN</sequence>
<evidence type="ECO:0000313" key="3">
    <source>
        <dbReference type="Proteomes" id="UP001480595"/>
    </source>
</evidence>